<keyword evidence="3" id="KW-0472">Membrane</keyword>
<accession>A0ABW9F803</accession>
<dbReference type="EMBL" id="JBFNFH010000014">
    <property type="protein sequence ID" value="MFM1525273.1"/>
    <property type="molecule type" value="Genomic_DNA"/>
</dbReference>
<dbReference type="PANTHER" id="PTHR37813">
    <property type="entry name" value="FELS-2 PROPHAGE PROTEIN"/>
    <property type="match status" value="1"/>
</dbReference>
<gene>
    <name evidence="5" type="ORF">ABGF40_06240</name>
</gene>
<feature type="transmembrane region" description="Helical" evidence="3">
    <location>
        <begin position="587"/>
        <end position="610"/>
    </location>
</feature>
<comment type="caution">
    <text evidence="5">The sequence shown here is derived from an EMBL/GenBank/DDBJ whole genome shotgun (WGS) entry which is preliminary data.</text>
</comment>
<proteinExistence type="predicted"/>
<organism evidence="5 6">
    <name type="scientific">Helcococcus bovis</name>
    <dbReference type="NCBI Taxonomy" id="3153252"/>
    <lineage>
        <taxon>Bacteria</taxon>
        <taxon>Bacillati</taxon>
        <taxon>Bacillota</taxon>
        <taxon>Tissierellia</taxon>
        <taxon>Tissierellales</taxon>
        <taxon>Peptoniphilaceae</taxon>
        <taxon>Helcococcus</taxon>
    </lineage>
</organism>
<evidence type="ECO:0000256" key="3">
    <source>
        <dbReference type="SAM" id="Phobius"/>
    </source>
</evidence>
<feature type="domain" description="Phage tail tape measure protein" evidence="4">
    <location>
        <begin position="211"/>
        <end position="402"/>
    </location>
</feature>
<feature type="transmembrane region" description="Helical" evidence="3">
    <location>
        <begin position="517"/>
        <end position="540"/>
    </location>
</feature>
<dbReference type="PANTHER" id="PTHR37813:SF1">
    <property type="entry name" value="FELS-2 PROPHAGE PROTEIN"/>
    <property type="match status" value="1"/>
</dbReference>
<feature type="coiled-coil region" evidence="2">
    <location>
        <begin position="817"/>
        <end position="863"/>
    </location>
</feature>
<protein>
    <submittedName>
        <fullName evidence="5">Phage tail tape measure protein</fullName>
    </submittedName>
</protein>
<evidence type="ECO:0000256" key="2">
    <source>
        <dbReference type="SAM" id="Coils"/>
    </source>
</evidence>
<dbReference type="NCBIfam" id="TIGR01760">
    <property type="entry name" value="tape_meas_TP901"/>
    <property type="match status" value="1"/>
</dbReference>
<dbReference type="RefSeq" id="WP_408126766.1">
    <property type="nucleotide sequence ID" value="NZ_JBFNFH010000014.1"/>
</dbReference>
<name>A0ABW9F803_9FIRM</name>
<keyword evidence="6" id="KW-1185">Reference proteome</keyword>
<dbReference type="Proteomes" id="UP001629536">
    <property type="component" value="Unassembled WGS sequence"/>
</dbReference>
<sequence length="1121" mass="121579">MANSRKIRGITIEFGANATKLLKVFSEIKNKTNDLQRSYKDINKLLKFNPSNVELLRQKQDNLNATITETRKKLEQLQKMQTSLSNRGIEENSEQFKTLRREIIDTESALRNYESQLKNTDSALSYQTNSLKNVSEKFKNFGDKLKSVGNTTINAGKKIAKFGGFMTLGVTAPLAKLGKDGVSSLTDFDTALIGVSKTTNLEGKALKKYGDDVLEISKKLPYAAEEFLKVSENAGQLGIAEKDLKSFTEVMLRMGQSTNLSAEEASVAIAKIFNVMGLSSDKYSNFGSAVVDLGNNFATTEADIVNMASKLSGTAKIVDLTADEMLGLSTALSSVGVEAELGGTNMGKVLKKIQTGVLAGGKALDAFARASNVSSKTFSNAWKKSPVEALKLLLGGLEKTRTEGGNVFGVMEDLGIKSQREQEVVAKLAGARGKLNEALILSKKAYKENTALTIESEKRNKSLASRMQVLKNQFHEISIKIGEVLVPILEQLVPLIEKGVKWFSNLSTESKSNIAKMALLAAAIGPVATAIGGLVSAVGLGTKGLGLLSKGISVVLPLFGKATASTVAMSGASRSAVRGFTALGTKLVALAGGAGPLALWVAGIAGVVIAGKKLYDYMSESAIPQTDLFGEKVSEATKKAVGGFLKLEEEGSKSLKNLMWSGDTITKKGISPIIQNFSEMKKQIIEGLTTQEKEATDSITKLFQNARTITETEKNGLLEDITASYESRKANVIAGEARIKEILMTASSEKRALTKEEGAEITGIRQKMKEEGISALSATEAEFMVIMQRMKDNGSNISAEQSAQIVANSIKTRDKTIKNAEEEYNERIRVAEQLRAEGGAKAEENANKIIEEARRQRDEAIEHAKDMHNGVVKHAKQQASEHVNHIDWEKGEVKSRFQTMIADFNDWDDRTTEAFENWVSKSVASVGTWASETGTAIGNWVSSTAKSISTWASDTLSSVGTWASDFIGKTKEAMNGAKKWIRDKISDIKGLFNFKWKWPHIPLPHFSFSGSANPFSGNFPPRISVDWYAKGGIFTQPTIFPTMNGMVGVGEPSTGGEAVLPLIKLPDLMAEALEKSRYNSKQTIVNYFSIDGKVVAHEITDVVDENLGKKSMRQRYAGGLL</sequence>
<feature type="coiled-coil region" evidence="2">
    <location>
        <begin position="53"/>
        <end position="116"/>
    </location>
</feature>
<keyword evidence="2" id="KW-0175">Coiled coil</keyword>
<keyword evidence="3" id="KW-1133">Transmembrane helix</keyword>
<keyword evidence="3" id="KW-0812">Transmembrane</keyword>
<evidence type="ECO:0000313" key="6">
    <source>
        <dbReference type="Proteomes" id="UP001629536"/>
    </source>
</evidence>
<evidence type="ECO:0000259" key="4">
    <source>
        <dbReference type="Pfam" id="PF10145"/>
    </source>
</evidence>
<dbReference type="InterPro" id="IPR010090">
    <property type="entry name" value="Phage_tape_meas"/>
</dbReference>
<keyword evidence="1" id="KW-1188">Viral release from host cell</keyword>
<evidence type="ECO:0000313" key="5">
    <source>
        <dbReference type="EMBL" id="MFM1525273.1"/>
    </source>
</evidence>
<reference evidence="5 6" key="1">
    <citation type="journal article" date="2024" name="Front. Microbiol.">
        <title>Pangenomic and biochemical analyses of Helcococcus ovis reveal widespread tetracycline resistance and a novel bacterial species, Helcococcus bovis.</title>
        <authorList>
            <person name="Cunha F."/>
            <person name="Zhai Y."/>
            <person name="Casaro S."/>
            <person name="Jones K.L."/>
            <person name="Hernandez M."/>
            <person name="Bisinotto R.S."/>
            <person name="Kariyawasam S."/>
            <person name="Brown M.B."/>
            <person name="Phillips A."/>
            <person name="Jeong K.C."/>
            <person name="Galvao K.N."/>
        </authorList>
    </citation>
    <scope>NUCLEOTIDE SEQUENCE [LARGE SCALE GENOMIC DNA]</scope>
    <source>
        <strain evidence="5 6">KG197</strain>
    </source>
</reference>
<evidence type="ECO:0000256" key="1">
    <source>
        <dbReference type="ARBA" id="ARBA00022612"/>
    </source>
</evidence>
<dbReference type="Pfam" id="PF10145">
    <property type="entry name" value="PhageMin_Tail"/>
    <property type="match status" value="1"/>
</dbReference>